<evidence type="ECO:0000259" key="10">
    <source>
        <dbReference type="PROSITE" id="PS51330"/>
    </source>
</evidence>
<dbReference type="PROSITE" id="PS51330">
    <property type="entry name" value="DHFR_2"/>
    <property type="match status" value="1"/>
</dbReference>
<evidence type="ECO:0000256" key="7">
    <source>
        <dbReference type="ARBA" id="ARBA00025067"/>
    </source>
</evidence>
<evidence type="ECO:0000256" key="9">
    <source>
        <dbReference type="RuleBase" id="RU004474"/>
    </source>
</evidence>
<dbReference type="Gene3D" id="3.40.430.10">
    <property type="entry name" value="Dihydrofolate Reductase, subunit A"/>
    <property type="match status" value="1"/>
</dbReference>
<dbReference type="InterPro" id="IPR001796">
    <property type="entry name" value="DHFR_dom"/>
</dbReference>
<dbReference type="GO" id="GO:0046452">
    <property type="term" value="P:dihydrofolate metabolic process"/>
    <property type="evidence" value="ECO:0007669"/>
    <property type="project" value="TreeGrafter"/>
</dbReference>
<protein>
    <recommendedName>
        <fullName evidence="3 8">Dihydrofolate reductase</fullName>
        <ecNumber evidence="3 8">1.5.1.3</ecNumber>
    </recommendedName>
</protein>
<keyword evidence="4 8" id="KW-0554">One-carbon metabolism</keyword>
<evidence type="ECO:0000256" key="8">
    <source>
        <dbReference type="PIRNR" id="PIRNR000194"/>
    </source>
</evidence>
<accession>A0A936YPN9</accession>
<evidence type="ECO:0000256" key="6">
    <source>
        <dbReference type="ARBA" id="ARBA00023002"/>
    </source>
</evidence>
<proteinExistence type="inferred from homology"/>
<dbReference type="GO" id="GO:0070401">
    <property type="term" value="F:NADP+ binding"/>
    <property type="evidence" value="ECO:0007669"/>
    <property type="project" value="UniProtKB-ARBA"/>
</dbReference>
<gene>
    <name evidence="11" type="ORF">JJB09_20575</name>
</gene>
<dbReference type="GO" id="GO:0046655">
    <property type="term" value="P:folic acid metabolic process"/>
    <property type="evidence" value="ECO:0007669"/>
    <property type="project" value="TreeGrafter"/>
</dbReference>
<dbReference type="GO" id="GO:0006730">
    <property type="term" value="P:one-carbon metabolic process"/>
    <property type="evidence" value="ECO:0007669"/>
    <property type="project" value="UniProtKB-KW"/>
</dbReference>
<name>A0A936YPN9_9HYPH</name>
<dbReference type="PANTHER" id="PTHR48069">
    <property type="entry name" value="DIHYDROFOLATE REDUCTASE"/>
    <property type="match status" value="1"/>
</dbReference>
<evidence type="ECO:0000256" key="1">
    <source>
        <dbReference type="ARBA" id="ARBA00004903"/>
    </source>
</evidence>
<dbReference type="CDD" id="cd00209">
    <property type="entry name" value="DHFR"/>
    <property type="match status" value="1"/>
</dbReference>
<dbReference type="PIRSF" id="PIRSF000194">
    <property type="entry name" value="DHFR"/>
    <property type="match status" value="1"/>
</dbReference>
<dbReference type="EMBL" id="JAEQNC010000013">
    <property type="protein sequence ID" value="MBL0374413.1"/>
    <property type="molecule type" value="Genomic_DNA"/>
</dbReference>
<dbReference type="EC" id="1.5.1.3" evidence="3 8"/>
<dbReference type="Pfam" id="PF00186">
    <property type="entry name" value="DHFR_1"/>
    <property type="match status" value="1"/>
</dbReference>
<evidence type="ECO:0000256" key="5">
    <source>
        <dbReference type="ARBA" id="ARBA00022857"/>
    </source>
</evidence>
<feature type="domain" description="DHFR" evidence="10">
    <location>
        <begin position="2"/>
        <end position="166"/>
    </location>
</feature>
<dbReference type="GO" id="GO:0005829">
    <property type="term" value="C:cytosol"/>
    <property type="evidence" value="ECO:0007669"/>
    <property type="project" value="TreeGrafter"/>
</dbReference>
<dbReference type="Proteomes" id="UP000633219">
    <property type="component" value="Unassembled WGS sequence"/>
</dbReference>
<reference evidence="11" key="1">
    <citation type="submission" date="2021-01" db="EMBL/GenBank/DDBJ databases">
        <title>Rhizobium sp. strain KVB221 16S ribosomal RNA gene Genome sequencing and assembly.</title>
        <authorList>
            <person name="Kang M."/>
        </authorList>
    </citation>
    <scope>NUCLEOTIDE SEQUENCE</scope>
    <source>
        <strain evidence="11">KVB221</strain>
    </source>
</reference>
<evidence type="ECO:0000313" key="12">
    <source>
        <dbReference type="Proteomes" id="UP000633219"/>
    </source>
</evidence>
<organism evidence="11 12">
    <name type="scientific">Rhizobium setariae</name>
    <dbReference type="NCBI Taxonomy" id="2801340"/>
    <lineage>
        <taxon>Bacteria</taxon>
        <taxon>Pseudomonadati</taxon>
        <taxon>Pseudomonadota</taxon>
        <taxon>Alphaproteobacteria</taxon>
        <taxon>Hyphomicrobiales</taxon>
        <taxon>Rhizobiaceae</taxon>
        <taxon>Rhizobium/Agrobacterium group</taxon>
        <taxon>Rhizobium</taxon>
    </lineage>
</organism>
<dbReference type="InterPro" id="IPR017925">
    <property type="entry name" value="DHFR_CS"/>
</dbReference>
<evidence type="ECO:0000256" key="4">
    <source>
        <dbReference type="ARBA" id="ARBA00022563"/>
    </source>
</evidence>
<dbReference type="SUPFAM" id="SSF53597">
    <property type="entry name" value="Dihydrofolate reductase-like"/>
    <property type="match status" value="1"/>
</dbReference>
<dbReference type="RefSeq" id="WP_201662785.1">
    <property type="nucleotide sequence ID" value="NZ_JAEQNC010000013.1"/>
</dbReference>
<keyword evidence="12" id="KW-1185">Reference proteome</keyword>
<comment type="catalytic activity">
    <reaction evidence="8">
        <text>(6S)-5,6,7,8-tetrahydrofolate + NADP(+) = 7,8-dihydrofolate + NADPH + H(+)</text>
        <dbReference type="Rhea" id="RHEA:15009"/>
        <dbReference type="ChEBI" id="CHEBI:15378"/>
        <dbReference type="ChEBI" id="CHEBI:57451"/>
        <dbReference type="ChEBI" id="CHEBI:57453"/>
        <dbReference type="ChEBI" id="CHEBI:57783"/>
        <dbReference type="ChEBI" id="CHEBI:58349"/>
        <dbReference type="EC" id="1.5.1.3"/>
    </reaction>
</comment>
<dbReference type="InterPro" id="IPR012259">
    <property type="entry name" value="DHFR"/>
</dbReference>
<comment type="caution">
    <text evidence="11">The sequence shown here is derived from an EMBL/GenBank/DDBJ whole genome shotgun (WGS) entry which is preliminary data.</text>
</comment>
<dbReference type="PANTHER" id="PTHR48069:SF3">
    <property type="entry name" value="DIHYDROFOLATE REDUCTASE"/>
    <property type="match status" value="1"/>
</dbReference>
<comment type="pathway">
    <text evidence="1 8">Cofactor biosynthesis; tetrahydrofolate biosynthesis; 5,6,7,8-tetrahydrofolate from 7,8-dihydrofolate: step 1/1.</text>
</comment>
<evidence type="ECO:0000256" key="2">
    <source>
        <dbReference type="ARBA" id="ARBA00009539"/>
    </source>
</evidence>
<comment type="similarity">
    <text evidence="2 8 9">Belongs to the dihydrofolate reductase family.</text>
</comment>
<evidence type="ECO:0000313" key="11">
    <source>
        <dbReference type="EMBL" id="MBL0374413.1"/>
    </source>
</evidence>
<dbReference type="GO" id="GO:0046654">
    <property type="term" value="P:tetrahydrofolate biosynthetic process"/>
    <property type="evidence" value="ECO:0007669"/>
    <property type="project" value="InterPro"/>
</dbReference>
<dbReference type="PRINTS" id="PR00070">
    <property type="entry name" value="DHFR"/>
</dbReference>
<dbReference type="AlphaFoldDB" id="A0A936YPN9"/>
<keyword evidence="6 8" id="KW-0560">Oxidoreductase</keyword>
<comment type="function">
    <text evidence="7 8">Key enzyme in folate metabolism. Catalyzes an essential reaction for de novo glycine and purine synthesis, and for DNA precursor synthesis.</text>
</comment>
<dbReference type="PROSITE" id="PS00075">
    <property type="entry name" value="DHFR_1"/>
    <property type="match status" value="1"/>
</dbReference>
<sequence>MIVSLVVAMANNGVIGRDNGLPWRLSSDLKRFKAMTVGKPVVMGRKCYDSIGRPLPGRPNIAITRSPDFKADGILTAHSLEEGLALAAAEAKALGGEEICVIGGGEIYRQAMASADLLHVTHVLAEIDGDTFFPDIDSSTWNAVHSEEQPAGERDEYPTRFVTYQKMR</sequence>
<keyword evidence="5 8" id="KW-0521">NADP</keyword>
<evidence type="ECO:0000256" key="3">
    <source>
        <dbReference type="ARBA" id="ARBA00012856"/>
    </source>
</evidence>
<dbReference type="InterPro" id="IPR024072">
    <property type="entry name" value="DHFR-like_dom_sf"/>
</dbReference>
<dbReference type="GO" id="GO:0004146">
    <property type="term" value="F:dihydrofolate reductase activity"/>
    <property type="evidence" value="ECO:0007669"/>
    <property type="project" value="UniProtKB-EC"/>
</dbReference>
<dbReference type="FunFam" id="3.40.430.10:FF:000001">
    <property type="entry name" value="Dihydrofolate reductase"/>
    <property type="match status" value="1"/>
</dbReference>